<evidence type="ECO:0000256" key="4">
    <source>
        <dbReference type="ARBA" id="ARBA00022989"/>
    </source>
</evidence>
<organism evidence="7 8">
    <name type="scientific">Candidatus Hydrogenosomobacter endosymbioticus</name>
    <dbReference type="NCBI Taxonomy" id="2558174"/>
    <lineage>
        <taxon>Bacteria</taxon>
        <taxon>Pseudomonadati</taxon>
        <taxon>Pseudomonadota</taxon>
        <taxon>Alphaproteobacteria</taxon>
        <taxon>Holosporales</taxon>
        <taxon>Holosporaceae</taxon>
        <taxon>Candidatus Hydrogenosomobacter</taxon>
    </lineage>
</organism>
<evidence type="ECO:0000256" key="3">
    <source>
        <dbReference type="ARBA" id="ARBA00022692"/>
    </source>
</evidence>
<feature type="transmembrane region" description="Helical" evidence="6">
    <location>
        <begin position="147"/>
        <end position="166"/>
    </location>
</feature>
<dbReference type="PANTHER" id="PTHR23291:SF50">
    <property type="entry name" value="PROTEIN LIFEGUARD 4"/>
    <property type="match status" value="1"/>
</dbReference>
<gene>
    <name evidence="7" type="ORF">HYD_1250</name>
</gene>
<name>A0ABM7V884_9PROT</name>
<sequence length="214" mass="23478">MGLRQYIMNVYGYMGLGIGLTAAIAFCIYSFRLDGLAAGGSIIAAFAMLGIGFYFSFAWNKISFFRAQSLFWVYAALMGIFISHVFYIYTPISIVKAAFVAASTFGCASAYGHVTQRDLTSVASFLLIGLVGVMLASVVNLFLSNSVVDFVISVVGVMVFLGIAAYQTQALKQMYFRARSEEEQNKMAIFGALNLYLAIVNIFIFLLHLVGERK</sequence>
<feature type="transmembrane region" description="Helical" evidence="6">
    <location>
        <begin position="94"/>
        <end position="112"/>
    </location>
</feature>
<feature type="transmembrane region" description="Helical" evidence="6">
    <location>
        <begin position="187"/>
        <end position="210"/>
    </location>
</feature>
<dbReference type="EMBL" id="AP025225">
    <property type="protein sequence ID" value="BDB95992.1"/>
    <property type="molecule type" value="Genomic_DNA"/>
</dbReference>
<dbReference type="CDD" id="cd10432">
    <property type="entry name" value="BI-1-like_bacterial"/>
    <property type="match status" value="1"/>
</dbReference>
<keyword evidence="4 6" id="KW-1133">Transmembrane helix</keyword>
<feature type="transmembrane region" description="Helical" evidence="6">
    <location>
        <begin position="12"/>
        <end position="31"/>
    </location>
</feature>
<comment type="similarity">
    <text evidence="2 6">Belongs to the BI1 family.</text>
</comment>
<accession>A0ABM7V884</accession>
<keyword evidence="3 6" id="KW-0812">Transmembrane</keyword>
<feature type="transmembrane region" description="Helical" evidence="6">
    <location>
        <begin position="69"/>
        <end position="88"/>
    </location>
</feature>
<keyword evidence="8" id="KW-1185">Reference proteome</keyword>
<dbReference type="Pfam" id="PF01027">
    <property type="entry name" value="Bax1-I"/>
    <property type="match status" value="1"/>
</dbReference>
<keyword evidence="5 6" id="KW-0472">Membrane</keyword>
<reference evidence="7" key="1">
    <citation type="submission" date="2021-10" db="EMBL/GenBank/DDBJ databases">
        <title>Genome Sequence of The Candidatus Hydrogeosomobacter endosymbioticus, an Intracellular Bacterial Symbiont of the Anaerobic Ciliate GW7.</title>
        <authorList>
            <person name="Shiohama Y."/>
            <person name="Shinzato N."/>
        </authorList>
    </citation>
    <scope>NUCLEOTIDE SEQUENCE [LARGE SCALE GENOMIC DNA]</scope>
    <source>
        <strain evidence="7">200920</strain>
    </source>
</reference>
<dbReference type="InterPro" id="IPR006214">
    <property type="entry name" value="Bax_inhibitor_1-related"/>
</dbReference>
<comment type="subcellular location">
    <subcellularLocation>
        <location evidence="1">Membrane</location>
        <topology evidence="1">Multi-pass membrane protein</topology>
    </subcellularLocation>
</comment>
<proteinExistence type="inferred from homology"/>
<evidence type="ECO:0000256" key="2">
    <source>
        <dbReference type="ARBA" id="ARBA00010350"/>
    </source>
</evidence>
<feature type="transmembrane region" description="Helical" evidence="6">
    <location>
        <begin position="119"/>
        <end position="141"/>
    </location>
</feature>
<evidence type="ECO:0000256" key="5">
    <source>
        <dbReference type="ARBA" id="ARBA00023136"/>
    </source>
</evidence>
<dbReference type="PANTHER" id="PTHR23291">
    <property type="entry name" value="BAX INHIBITOR-RELATED"/>
    <property type="match status" value="1"/>
</dbReference>
<evidence type="ECO:0000256" key="6">
    <source>
        <dbReference type="RuleBase" id="RU004379"/>
    </source>
</evidence>
<evidence type="ECO:0000313" key="8">
    <source>
        <dbReference type="Proteomes" id="UP001320209"/>
    </source>
</evidence>
<feature type="transmembrane region" description="Helical" evidence="6">
    <location>
        <begin position="37"/>
        <end position="57"/>
    </location>
</feature>
<evidence type="ECO:0000313" key="7">
    <source>
        <dbReference type="EMBL" id="BDB95992.1"/>
    </source>
</evidence>
<protein>
    <submittedName>
        <fullName evidence="7">Membrane protein</fullName>
    </submittedName>
</protein>
<evidence type="ECO:0000256" key="1">
    <source>
        <dbReference type="ARBA" id="ARBA00004141"/>
    </source>
</evidence>
<dbReference type="Proteomes" id="UP001320209">
    <property type="component" value="Chromosome"/>
</dbReference>